<evidence type="ECO:0000259" key="2">
    <source>
        <dbReference type="Pfam" id="PF20434"/>
    </source>
</evidence>
<dbReference type="EMBL" id="JAAIVB010000085">
    <property type="protein sequence ID" value="NEX64761.1"/>
    <property type="molecule type" value="Genomic_DNA"/>
</dbReference>
<name>A0A6B3SW86_9BURK</name>
<dbReference type="PANTHER" id="PTHR48081:SF9">
    <property type="entry name" value="CARBOXYLESTERASE"/>
    <property type="match status" value="1"/>
</dbReference>
<dbReference type="AlphaFoldDB" id="A0A6B3SW86"/>
<gene>
    <name evidence="3" type="ORF">G3574_27085</name>
</gene>
<dbReference type="SUPFAM" id="SSF53474">
    <property type="entry name" value="alpha/beta-Hydrolases"/>
    <property type="match status" value="1"/>
</dbReference>
<dbReference type="InterPro" id="IPR029058">
    <property type="entry name" value="AB_hydrolase_fold"/>
</dbReference>
<comment type="caution">
    <text evidence="3">The sequence shown here is derived from an EMBL/GenBank/DDBJ whole genome shotgun (WGS) entry which is preliminary data.</text>
</comment>
<dbReference type="Proteomes" id="UP000482155">
    <property type="component" value="Unassembled WGS sequence"/>
</dbReference>
<protein>
    <submittedName>
        <fullName evidence="3">Alpha/beta hydrolase</fullName>
    </submittedName>
</protein>
<dbReference type="Gene3D" id="3.40.50.1820">
    <property type="entry name" value="alpha/beta hydrolase"/>
    <property type="match status" value="1"/>
</dbReference>
<feature type="domain" description="BD-FAE-like" evidence="2">
    <location>
        <begin position="62"/>
        <end position="240"/>
    </location>
</feature>
<accession>A0A6B3SW86</accession>
<keyword evidence="4" id="KW-1185">Reference proteome</keyword>
<proteinExistence type="predicted"/>
<evidence type="ECO:0000256" key="1">
    <source>
        <dbReference type="ARBA" id="ARBA00022801"/>
    </source>
</evidence>
<dbReference type="GO" id="GO:0016787">
    <property type="term" value="F:hydrolase activity"/>
    <property type="evidence" value="ECO:0007669"/>
    <property type="project" value="UniProtKB-KW"/>
</dbReference>
<dbReference type="PANTHER" id="PTHR48081">
    <property type="entry name" value="AB HYDROLASE SUPERFAMILY PROTEIN C4A8.06C"/>
    <property type="match status" value="1"/>
</dbReference>
<keyword evidence="1 3" id="KW-0378">Hydrolase</keyword>
<reference evidence="3 4" key="1">
    <citation type="submission" date="2020-02" db="EMBL/GenBank/DDBJ databases">
        <authorList>
            <person name="Kim M.K."/>
        </authorList>
    </citation>
    <scope>NUCLEOTIDE SEQUENCE [LARGE SCALE GENOMIC DNA]</scope>
    <source>
        <strain evidence="3 4">17J57-3</strain>
    </source>
</reference>
<dbReference type="InterPro" id="IPR049492">
    <property type="entry name" value="BD-FAE-like_dom"/>
</dbReference>
<organism evidence="3 4">
    <name type="scientific">Noviherbaspirillum galbum</name>
    <dbReference type="NCBI Taxonomy" id="2709383"/>
    <lineage>
        <taxon>Bacteria</taxon>
        <taxon>Pseudomonadati</taxon>
        <taxon>Pseudomonadota</taxon>
        <taxon>Betaproteobacteria</taxon>
        <taxon>Burkholderiales</taxon>
        <taxon>Oxalobacteraceae</taxon>
        <taxon>Noviherbaspirillum</taxon>
    </lineage>
</organism>
<dbReference type="InterPro" id="IPR050300">
    <property type="entry name" value="GDXG_lipolytic_enzyme"/>
</dbReference>
<sequence length="303" mass="32942">MSLPEHKTRRTWRTWLARLTLAGSVIALLGACSPLGIINGLTPGGARAFTDLAYGSLPRQRLDVYAPPNASGPLPVVVFFYGGNWQSGSRTDYAFVGRMLARRGMVVVVADYRLYPEVRYPDFLLDAAQSVAWTRRNIAPYGGDPDRIFVMGHSAGAYNAAMVALDGRWLGRFGMTPAMLRGWIGLAGPYNFLPIENPYTRPVFLYPDTPQDSQPIRHASHAAPPALLVAASRDELVNPSTNTGALAARLREQGASVTEKSFDRVSHETLVASLSAPLQFLAPTLDVIDAFVHGPREALGVPR</sequence>
<evidence type="ECO:0000313" key="4">
    <source>
        <dbReference type="Proteomes" id="UP000482155"/>
    </source>
</evidence>
<evidence type="ECO:0000313" key="3">
    <source>
        <dbReference type="EMBL" id="NEX64761.1"/>
    </source>
</evidence>
<dbReference type="PROSITE" id="PS51257">
    <property type="entry name" value="PROKAR_LIPOPROTEIN"/>
    <property type="match status" value="1"/>
</dbReference>
<dbReference type="Pfam" id="PF20434">
    <property type="entry name" value="BD-FAE"/>
    <property type="match status" value="1"/>
</dbReference>